<comment type="caution">
    <text evidence="2">The sequence shown here is derived from an EMBL/GenBank/DDBJ whole genome shotgun (WGS) entry which is preliminary data.</text>
</comment>
<keyword evidence="1" id="KW-1133">Transmembrane helix</keyword>
<proteinExistence type="predicted"/>
<evidence type="ECO:0000313" key="3">
    <source>
        <dbReference type="Proteomes" id="UP001283361"/>
    </source>
</evidence>
<name>A0AAE1BBX1_9GAST</name>
<dbReference type="EMBL" id="JAWDGP010000155">
    <property type="protein sequence ID" value="KAK3803332.1"/>
    <property type="molecule type" value="Genomic_DNA"/>
</dbReference>
<sequence length="112" mass="12439">RQIGQASRPGELIAAIGVFFSLYLSTLKSKKGVASSRHGELIAAIGMFFAYTCLLQSRKGGGRSSRHGELIAAIERCGQLSTRRTDCRYRCVFRLYLSTPNRKVWPALDTEN</sequence>
<reference evidence="2" key="1">
    <citation type="journal article" date="2023" name="G3 (Bethesda)">
        <title>A reference genome for the long-term kleptoplast-retaining sea slug Elysia crispata morphotype clarki.</title>
        <authorList>
            <person name="Eastman K.E."/>
            <person name="Pendleton A.L."/>
            <person name="Shaikh M.A."/>
            <person name="Suttiyut T."/>
            <person name="Ogas R."/>
            <person name="Tomko P."/>
            <person name="Gavelis G."/>
            <person name="Widhalm J.R."/>
            <person name="Wisecaver J.H."/>
        </authorList>
    </citation>
    <scope>NUCLEOTIDE SEQUENCE</scope>
    <source>
        <strain evidence="2">ECLA1</strain>
    </source>
</reference>
<feature type="transmembrane region" description="Helical" evidence="1">
    <location>
        <begin position="12"/>
        <end position="29"/>
    </location>
</feature>
<keyword evidence="1" id="KW-0472">Membrane</keyword>
<evidence type="ECO:0000313" key="2">
    <source>
        <dbReference type="EMBL" id="KAK3803332.1"/>
    </source>
</evidence>
<protein>
    <submittedName>
        <fullName evidence="2">Uncharacterized protein</fullName>
    </submittedName>
</protein>
<keyword evidence="1" id="KW-0812">Transmembrane</keyword>
<dbReference type="AlphaFoldDB" id="A0AAE1BBX1"/>
<keyword evidence="3" id="KW-1185">Reference proteome</keyword>
<accession>A0AAE1BBX1</accession>
<feature type="non-terminal residue" evidence="2">
    <location>
        <position position="112"/>
    </location>
</feature>
<evidence type="ECO:0000256" key="1">
    <source>
        <dbReference type="SAM" id="Phobius"/>
    </source>
</evidence>
<dbReference type="Proteomes" id="UP001283361">
    <property type="component" value="Unassembled WGS sequence"/>
</dbReference>
<organism evidence="2 3">
    <name type="scientific">Elysia crispata</name>
    <name type="common">lettuce slug</name>
    <dbReference type="NCBI Taxonomy" id="231223"/>
    <lineage>
        <taxon>Eukaryota</taxon>
        <taxon>Metazoa</taxon>
        <taxon>Spiralia</taxon>
        <taxon>Lophotrochozoa</taxon>
        <taxon>Mollusca</taxon>
        <taxon>Gastropoda</taxon>
        <taxon>Heterobranchia</taxon>
        <taxon>Euthyneura</taxon>
        <taxon>Panpulmonata</taxon>
        <taxon>Sacoglossa</taxon>
        <taxon>Placobranchoidea</taxon>
        <taxon>Plakobranchidae</taxon>
        <taxon>Elysia</taxon>
    </lineage>
</organism>
<gene>
    <name evidence="2" type="ORF">RRG08_058133</name>
</gene>